<evidence type="ECO:0000313" key="5">
    <source>
        <dbReference type="Proteomes" id="UP001064489"/>
    </source>
</evidence>
<dbReference type="InterPro" id="IPR011990">
    <property type="entry name" value="TPR-like_helical_dom_sf"/>
</dbReference>
<name>A0AAD5IVM2_ACENE</name>
<dbReference type="PROSITE" id="PS51375">
    <property type="entry name" value="PPR"/>
    <property type="match status" value="4"/>
</dbReference>
<keyword evidence="5" id="KW-1185">Reference proteome</keyword>
<dbReference type="Gene3D" id="1.25.40.10">
    <property type="entry name" value="Tetratricopeptide repeat domain"/>
    <property type="match status" value="2"/>
</dbReference>
<dbReference type="NCBIfam" id="TIGR00756">
    <property type="entry name" value="PPR"/>
    <property type="match status" value="4"/>
</dbReference>
<protein>
    <recommendedName>
        <fullName evidence="6">Pentatricopeptide repeat-containing protein</fullName>
    </recommendedName>
</protein>
<feature type="repeat" description="PPR" evidence="3">
    <location>
        <begin position="316"/>
        <end position="350"/>
    </location>
</feature>
<reference evidence="4" key="2">
    <citation type="submission" date="2023-02" db="EMBL/GenBank/DDBJ databases">
        <authorList>
            <person name="Swenson N.G."/>
            <person name="Wegrzyn J.L."/>
            <person name="Mcevoy S.L."/>
        </authorList>
    </citation>
    <scope>NUCLEOTIDE SEQUENCE</scope>
    <source>
        <strain evidence="4">91603</strain>
        <tissue evidence="4">Leaf</tissue>
    </source>
</reference>
<proteinExistence type="inferred from homology"/>
<evidence type="ECO:0000313" key="4">
    <source>
        <dbReference type="EMBL" id="KAI9177528.1"/>
    </source>
</evidence>
<gene>
    <name evidence="4" type="ORF">LWI28_016341</name>
</gene>
<sequence length="397" mass="45092">MVTASRCFKLISRYNPEINFSTASSRSIRSYSVSILRRFGEIRHYRYNNCVTYIPVGFPWSSPFFATVSKFFGNYQSLSTRASPDEEEVTHETLTQILATAENDPKSKKNCTAYVDKLCRAGNLPAAYRLLQSLRDKNIFLPTAYSCLLVAAAERNDIELSSQAFKDLLVSQTSLSSACYLNLARAFLKTDDCDVLLSFVEEVSRLAFPESTIVVNRIIFGFAECRQIEKALLIFDHIKGSKCKPDLITYNMILDIFGSVGRVTEMLHEFASMKEVGVVPDFISYNTLLNNLRKVGRLDLCLLYFNEMLKSGIKPDLLTYTALIESFGRLGNIEEALRLFNDMKLQQIRPSIYVYRSLINNSKKMGKFDLAMSLLEELNSSSLSDLAGPKDFKRKYR</sequence>
<feature type="repeat" description="PPR" evidence="3">
    <location>
        <begin position="281"/>
        <end position="315"/>
    </location>
</feature>
<comment type="similarity">
    <text evidence="1">Belongs to the PPR family. P subfamily.</text>
</comment>
<evidence type="ECO:0000256" key="2">
    <source>
        <dbReference type="ARBA" id="ARBA00022737"/>
    </source>
</evidence>
<dbReference type="EMBL" id="JAJSOW010000102">
    <property type="protein sequence ID" value="KAI9177528.1"/>
    <property type="molecule type" value="Genomic_DNA"/>
</dbReference>
<organism evidence="4 5">
    <name type="scientific">Acer negundo</name>
    <name type="common">Box elder</name>
    <dbReference type="NCBI Taxonomy" id="4023"/>
    <lineage>
        <taxon>Eukaryota</taxon>
        <taxon>Viridiplantae</taxon>
        <taxon>Streptophyta</taxon>
        <taxon>Embryophyta</taxon>
        <taxon>Tracheophyta</taxon>
        <taxon>Spermatophyta</taxon>
        <taxon>Magnoliopsida</taxon>
        <taxon>eudicotyledons</taxon>
        <taxon>Gunneridae</taxon>
        <taxon>Pentapetalae</taxon>
        <taxon>rosids</taxon>
        <taxon>malvids</taxon>
        <taxon>Sapindales</taxon>
        <taxon>Sapindaceae</taxon>
        <taxon>Hippocastanoideae</taxon>
        <taxon>Acereae</taxon>
        <taxon>Acer</taxon>
    </lineage>
</organism>
<dbReference type="PANTHER" id="PTHR47941">
    <property type="entry name" value="PENTATRICOPEPTIDE REPEAT-CONTAINING PROTEIN 3, MITOCHONDRIAL"/>
    <property type="match status" value="1"/>
</dbReference>
<accession>A0AAD5IVM2</accession>
<feature type="repeat" description="PPR" evidence="3">
    <location>
        <begin position="211"/>
        <end position="245"/>
    </location>
</feature>
<dbReference type="SUPFAM" id="SSF48452">
    <property type="entry name" value="TPR-like"/>
    <property type="match status" value="1"/>
</dbReference>
<dbReference type="Proteomes" id="UP001064489">
    <property type="component" value="Chromosome 5"/>
</dbReference>
<dbReference type="Pfam" id="PF13812">
    <property type="entry name" value="PPR_3"/>
    <property type="match status" value="1"/>
</dbReference>
<evidence type="ECO:0008006" key="6">
    <source>
        <dbReference type="Google" id="ProtNLM"/>
    </source>
</evidence>
<dbReference type="AlphaFoldDB" id="A0AAD5IVM2"/>
<reference evidence="4" key="1">
    <citation type="journal article" date="2022" name="Plant J.">
        <title>Strategies of tolerance reflected in two North American maple genomes.</title>
        <authorList>
            <person name="McEvoy S.L."/>
            <person name="Sezen U.U."/>
            <person name="Trouern-Trend A."/>
            <person name="McMahon S.M."/>
            <person name="Schaberg P.G."/>
            <person name="Yang J."/>
            <person name="Wegrzyn J.L."/>
            <person name="Swenson N.G."/>
        </authorList>
    </citation>
    <scope>NUCLEOTIDE SEQUENCE</scope>
    <source>
        <strain evidence="4">91603</strain>
    </source>
</reference>
<evidence type="ECO:0000256" key="3">
    <source>
        <dbReference type="PROSITE-ProRule" id="PRU00708"/>
    </source>
</evidence>
<feature type="repeat" description="PPR" evidence="3">
    <location>
        <begin position="246"/>
        <end position="280"/>
    </location>
</feature>
<keyword evidence="2" id="KW-0677">Repeat</keyword>
<dbReference type="Pfam" id="PF13041">
    <property type="entry name" value="PPR_2"/>
    <property type="match status" value="2"/>
</dbReference>
<dbReference type="InterPro" id="IPR002885">
    <property type="entry name" value="PPR_rpt"/>
</dbReference>
<comment type="caution">
    <text evidence="4">The sequence shown here is derived from an EMBL/GenBank/DDBJ whole genome shotgun (WGS) entry which is preliminary data.</text>
</comment>
<evidence type="ECO:0000256" key="1">
    <source>
        <dbReference type="ARBA" id="ARBA00007626"/>
    </source>
</evidence>